<keyword evidence="8" id="KW-1185">Reference proteome</keyword>
<sequence>MAKTLTRKSQYKDDLTLNEWTSKNPAETLNWSQKTLLAVGWGSNVSIYSGIGRNEKRKRTHMQERFPSETIEQVQFCPFEDVLGVGHSGGFSSLIIPGSGEANFNSLKADPFENKSQAAQGKSGEEEILDVDDDVVQQNGMKDQSTGISVPIKEKEKKKMRGKNSSLKRVLRKKHKNVITPEAEALRAKIALRKQQTATLKSKETSYGTPSGPVDALSRFSNKK</sequence>
<comment type="subcellular location">
    <subcellularLocation>
        <location evidence="1">Nucleus</location>
        <location evidence="1">Nucleolus</location>
    </subcellularLocation>
</comment>
<dbReference type="SMART" id="SM01033">
    <property type="entry name" value="BING4CT"/>
    <property type="match status" value="1"/>
</dbReference>
<feature type="compositionally biased region" description="Polar residues" evidence="5">
    <location>
        <begin position="197"/>
        <end position="209"/>
    </location>
</feature>
<dbReference type="OrthoDB" id="10251154at2759"/>
<dbReference type="PANTHER" id="PTHR14085:SF3">
    <property type="entry name" value="WD REPEAT-CONTAINING PROTEIN 46"/>
    <property type="match status" value="1"/>
</dbReference>
<dbReference type="PANTHER" id="PTHR14085">
    <property type="entry name" value="WD-REPEAT PROTEIN BING4"/>
    <property type="match status" value="1"/>
</dbReference>
<name>F4S1X7_MELLP</name>
<dbReference type="STRING" id="747676.F4S1X7"/>
<dbReference type="KEGG" id="mlr:MELLADRAFT_92544"/>
<evidence type="ECO:0000256" key="1">
    <source>
        <dbReference type="ARBA" id="ARBA00004604"/>
    </source>
</evidence>
<dbReference type="InterPro" id="IPR012952">
    <property type="entry name" value="BING4_C_dom"/>
</dbReference>
<evidence type="ECO:0000256" key="2">
    <source>
        <dbReference type="ARBA" id="ARBA00022574"/>
    </source>
</evidence>
<evidence type="ECO:0000313" key="8">
    <source>
        <dbReference type="Proteomes" id="UP000001072"/>
    </source>
</evidence>
<evidence type="ECO:0000313" key="7">
    <source>
        <dbReference type="EMBL" id="EGG01269.1"/>
    </source>
</evidence>
<keyword evidence="2" id="KW-0853">WD repeat</keyword>
<dbReference type="AlphaFoldDB" id="F4S1X7"/>
<feature type="domain" description="BING4 C-terminal" evidence="6">
    <location>
        <begin position="62"/>
        <end position="131"/>
    </location>
</feature>
<evidence type="ECO:0000256" key="4">
    <source>
        <dbReference type="ARBA" id="ARBA00023242"/>
    </source>
</evidence>
<dbReference type="VEuPathDB" id="FungiDB:MELLADRAFT_92544"/>
<dbReference type="GO" id="GO:0000462">
    <property type="term" value="P:maturation of SSU-rRNA from tricistronic rRNA transcript (SSU-rRNA, 5.8S rRNA, LSU-rRNA)"/>
    <property type="evidence" value="ECO:0007669"/>
    <property type="project" value="TreeGrafter"/>
</dbReference>
<dbReference type="GO" id="GO:0030686">
    <property type="term" value="C:90S preribosome"/>
    <property type="evidence" value="ECO:0007669"/>
    <property type="project" value="TreeGrafter"/>
</dbReference>
<proteinExistence type="predicted"/>
<keyword evidence="3" id="KW-0677">Repeat</keyword>
<evidence type="ECO:0000259" key="6">
    <source>
        <dbReference type="SMART" id="SM01033"/>
    </source>
</evidence>
<accession>F4S1X7</accession>
<dbReference type="InterPro" id="IPR040315">
    <property type="entry name" value="WDR46/Utp7"/>
</dbReference>
<dbReference type="HOGENOM" id="CLU_1235273_0_0_1"/>
<dbReference type="InParanoid" id="F4S1X7"/>
<dbReference type="Proteomes" id="UP000001072">
    <property type="component" value="Unassembled WGS sequence"/>
</dbReference>
<gene>
    <name evidence="7" type="ORF">MELLADRAFT_92544</name>
</gene>
<dbReference type="RefSeq" id="XP_007415370.1">
    <property type="nucleotide sequence ID" value="XM_007415308.1"/>
</dbReference>
<feature type="region of interest" description="Disordered" evidence="5">
    <location>
        <begin position="142"/>
        <end position="174"/>
    </location>
</feature>
<dbReference type="GO" id="GO:0032040">
    <property type="term" value="C:small-subunit processome"/>
    <property type="evidence" value="ECO:0007669"/>
    <property type="project" value="TreeGrafter"/>
</dbReference>
<feature type="region of interest" description="Disordered" evidence="5">
    <location>
        <begin position="197"/>
        <end position="224"/>
    </location>
</feature>
<keyword evidence="4" id="KW-0539">Nucleus</keyword>
<protein>
    <recommendedName>
        <fullName evidence="6">BING4 C-terminal domain-containing protein</fullName>
    </recommendedName>
</protein>
<dbReference type="EMBL" id="GL883139">
    <property type="protein sequence ID" value="EGG01269.1"/>
    <property type="molecule type" value="Genomic_DNA"/>
</dbReference>
<evidence type="ECO:0000256" key="5">
    <source>
        <dbReference type="SAM" id="MobiDB-lite"/>
    </source>
</evidence>
<dbReference type="GeneID" id="18936290"/>
<evidence type="ECO:0000256" key="3">
    <source>
        <dbReference type="ARBA" id="ARBA00022737"/>
    </source>
</evidence>
<organism evidence="8">
    <name type="scientific">Melampsora larici-populina (strain 98AG31 / pathotype 3-4-7)</name>
    <name type="common">Poplar leaf rust fungus</name>
    <dbReference type="NCBI Taxonomy" id="747676"/>
    <lineage>
        <taxon>Eukaryota</taxon>
        <taxon>Fungi</taxon>
        <taxon>Dikarya</taxon>
        <taxon>Basidiomycota</taxon>
        <taxon>Pucciniomycotina</taxon>
        <taxon>Pucciniomycetes</taxon>
        <taxon>Pucciniales</taxon>
        <taxon>Melampsoraceae</taxon>
        <taxon>Melampsora</taxon>
    </lineage>
</organism>
<dbReference type="eggNOG" id="KOG1272">
    <property type="taxonomic scope" value="Eukaryota"/>
</dbReference>
<dbReference type="Pfam" id="PF08149">
    <property type="entry name" value="BING4CT"/>
    <property type="match status" value="1"/>
</dbReference>
<reference evidence="8" key="1">
    <citation type="journal article" date="2011" name="Proc. Natl. Acad. Sci. U.S.A.">
        <title>Obligate biotrophy features unraveled by the genomic analysis of rust fungi.</title>
        <authorList>
            <person name="Duplessis S."/>
            <person name="Cuomo C.A."/>
            <person name="Lin Y.-C."/>
            <person name="Aerts A."/>
            <person name="Tisserant E."/>
            <person name="Veneault-Fourrey C."/>
            <person name="Joly D.L."/>
            <person name="Hacquard S."/>
            <person name="Amselem J."/>
            <person name="Cantarel B.L."/>
            <person name="Chiu R."/>
            <person name="Coutinho P.M."/>
            <person name="Feau N."/>
            <person name="Field M."/>
            <person name="Frey P."/>
            <person name="Gelhaye E."/>
            <person name="Goldberg J."/>
            <person name="Grabherr M.G."/>
            <person name="Kodira C.D."/>
            <person name="Kohler A."/>
            <person name="Kuees U."/>
            <person name="Lindquist E.A."/>
            <person name="Lucas S.M."/>
            <person name="Mago R."/>
            <person name="Mauceli E."/>
            <person name="Morin E."/>
            <person name="Murat C."/>
            <person name="Pangilinan J.L."/>
            <person name="Park R."/>
            <person name="Pearson M."/>
            <person name="Quesneville H."/>
            <person name="Rouhier N."/>
            <person name="Sakthikumar S."/>
            <person name="Salamov A.A."/>
            <person name="Schmutz J."/>
            <person name="Selles B."/>
            <person name="Shapiro H."/>
            <person name="Tanguay P."/>
            <person name="Tuskan G.A."/>
            <person name="Henrissat B."/>
            <person name="Van de Peer Y."/>
            <person name="Rouze P."/>
            <person name="Ellis J.G."/>
            <person name="Dodds P.N."/>
            <person name="Schein J.E."/>
            <person name="Zhong S."/>
            <person name="Hamelin R.C."/>
            <person name="Grigoriev I.V."/>
            <person name="Szabo L.J."/>
            <person name="Martin F."/>
        </authorList>
    </citation>
    <scope>NUCLEOTIDE SEQUENCE [LARGE SCALE GENOMIC DNA]</scope>
    <source>
        <strain evidence="8">98AG31 / pathotype 3-4-7</strain>
    </source>
</reference>